<sequence>MASNASSDMRGLNNTQVEPSTDWLGSAVLCELNVPHVATGTSLFHRSGYLDLNRNQTAILQTPPALHPPDNRDLLARSHNL</sequence>
<keyword evidence="3" id="KW-1185">Reference proteome</keyword>
<accession>A0AAV6ZZ46</accession>
<dbReference type="EMBL" id="WNYA01000010">
    <property type="protein sequence ID" value="KAG8554272.1"/>
    <property type="molecule type" value="Genomic_DNA"/>
</dbReference>
<proteinExistence type="predicted"/>
<evidence type="ECO:0000256" key="1">
    <source>
        <dbReference type="SAM" id="MobiDB-lite"/>
    </source>
</evidence>
<gene>
    <name evidence="2" type="ORF">GDO81_003742</name>
</gene>
<organism evidence="2 3">
    <name type="scientific">Engystomops pustulosus</name>
    <name type="common">Tungara frog</name>
    <name type="synonym">Physalaemus pustulosus</name>
    <dbReference type="NCBI Taxonomy" id="76066"/>
    <lineage>
        <taxon>Eukaryota</taxon>
        <taxon>Metazoa</taxon>
        <taxon>Chordata</taxon>
        <taxon>Craniata</taxon>
        <taxon>Vertebrata</taxon>
        <taxon>Euteleostomi</taxon>
        <taxon>Amphibia</taxon>
        <taxon>Batrachia</taxon>
        <taxon>Anura</taxon>
        <taxon>Neobatrachia</taxon>
        <taxon>Hyloidea</taxon>
        <taxon>Leptodactylidae</taxon>
        <taxon>Leiuperinae</taxon>
        <taxon>Engystomops</taxon>
    </lineage>
</organism>
<name>A0AAV6ZZ46_ENGPU</name>
<comment type="caution">
    <text evidence="2">The sequence shown here is derived from an EMBL/GenBank/DDBJ whole genome shotgun (WGS) entry which is preliminary data.</text>
</comment>
<dbReference type="Proteomes" id="UP000824782">
    <property type="component" value="Unassembled WGS sequence"/>
</dbReference>
<feature type="compositionally biased region" description="Basic and acidic residues" evidence="1">
    <location>
        <begin position="69"/>
        <end position="81"/>
    </location>
</feature>
<dbReference type="AlphaFoldDB" id="A0AAV6ZZ46"/>
<feature type="region of interest" description="Disordered" evidence="1">
    <location>
        <begin position="61"/>
        <end position="81"/>
    </location>
</feature>
<evidence type="ECO:0000313" key="2">
    <source>
        <dbReference type="EMBL" id="KAG8554272.1"/>
    </source>
</evidence>
<protein>
    <submittedName>
        <fullName evidence="2">Uncharacterized protein</fullName>
    </submittedName>
</protein>
<evidence type="ECO:0000313" key="3">
    <source>
        <dbReference type="Proteomes" id="UP000824782"/>
    </source>
</evidence>
<reference evidence="2" key="1">
    <citation type="thesis" date="2020" institute="ProQuest LLC" country="789 East Eisenhower Parkway, Ann Arbor, MI, USA">
        <title>Comparative Genomics and Chromosome Evolution.</title>
        <authorList>
            <person name="Mudd A.B."/>
        </authorList>
    </citation>
    <scope>NUCLEOTIDE SEQUENCE</scope>
    <source>
        <strain evidence="2">237g6f4</strain>
        <tissue evidence="2">Blood</tissue>
    </source>
</reference>